<proteinExistence type="predicted"/>
<dbReference type="AlphaFoldDB" id="A0A875RUC5"/>
<dbReference type="OrthoDB" id="3990896at2759"/>
<name>A0A875RUC5_EENNA</name>
<dbReference type="RefSeq" id="XP_038777982.1">
    <property type="nucleotide sequence ID" value="XM_038922054.1"/>
</dbReference>
<accession>A0A875RUC5</accession>
<reference evidence="1" key="1">
    <citation type="submission" date="2020-10" db="EMBL/GenBank/DDBJ databases">
        <authorList>
            <person name="Roach M.J.R."/>
        </authorList>
    </citation>
    <scope>NUCLEOTIDE SEQUENCE</scope>
    <source>
        <strain evidence="1">CBS 1945</strain>
    </source>
</reference>
<dbReference type="Proteomes" id="UP000662931">
    <property type="component" value="Chromosome 1"/>
</dbReference>
<evidence type="ECO:0000313" key="2">
    <source>
        <dbReference type="Proteomes" id="UP000662931"/>
    </source>
</evidence>
<protein>
    <submittedName>
        <fullName evidence="1">Uncharacterized protein</fullName>
    </submittedName>
</protein>
<dbReference type="GeneID" id="62195147"/>
<dbReference type="KEGG" id="bnn:FOA43_001746"/>
<dbReference type="EMBL" id="CP064812">
    <property type="protein sequence ID" value="QPG74417.1"/>
    <property type="molecule type" value="Genomic_DNA"/>
</dbReference>
<evidence type="ECO:0000313" key="1">
    <source>
        <dbReference type="EMBL" id="QPG74417.1"/>
    </source>
</evidence>
<sequence length="308" mass="34819">MGPFTSLLEREYSKSVETIVLVGGSSVQQTGIINEMGRVFMEKVTDEEIHAGVEKFGDAGDDDLTVRPGLINYYYFPGLQVSLNVYGIIPISRSALFSITENSYHLVLVIDLKASLDFLQDRSTEEGMMELIQNWRQELSQVQSASSPGRLASSLSVMVLGCDAIQYNFKSMQKIDLMQQVLRLICINENKQLNAQQACVCYLKNWGDDAERLLQFLELVVEGKSDKIVIDDYDSIFIPVKEDSVGKIKIVNEAFDDEKWSKTEQFCTKHEEGVVDKISTTTEKSSVSVMEEYQKLLRSEFQSVRDLI</sequence>
<organism evidence="1 2">
    <name type="scientific">Eeniella nana</name>
    <name type="common">Yeast</name>
    <name type="synonym">Brettanomyces nanus</name>
    <dbReference type="NCBI Taxonomy" id="13502"/>
    <lineage>
        <taxon>Eukaryota</taxon>
        <taxon>Fungi</taxon>
        <taxon>Dikarya</taxon>
        <taxon>Ascomycota</taxon>
        <taxon>Saccharomycotina</taxon>
        <taxon>Pichiomycetes</taxon>
        <taxon>Pichiales</taxon>
        <taxon>Pichiaceae</taxon>
        <taxon>Brettanomyces</taxon>
    </lineage>
</organism>
<gene>
    <name evidence="1" type="ORF">FOA43_001746</name>
</gene>
<keyword evidence="2" id="KW-1185">Reference proteome</keyword>